<feature type="non-terminal residue" evidence="2">
    <location>
        <position position="144"/>
    </location>
</feature>
<dbReference type="EMBL" id="JAOSIQ010000014">
    <property type="protein sequence ID" value="MDO8064172.1"/>
    <property type="molecule type" value="Genomic_DNA"/>
</dbReference>
<keyword evidence="3" id="KW-1185">Reference proteome</keyword>
<gene>
    <name evidence="2" type="ORF">OC701_01680</name>
</gene>
<evidence type="ECO:0000313" key="2">
    <source>
        <dbReference type="EMBL" id="MDO8064172.1"/>
    </source>
</evidence>
<keyword evidence="2" id="KW-0378">Hydrolase</keyword>
<keyword evidence="1" id="KW-0812">Transmembrane</keyword>
<dbReference type="Proteomes" id="UP001170683">
    <property type="component" value="Unassembled WGS sequence"/>
</dbReference>
<name>A0ABT9D412_9MOLU</name>
<evidence type="ECO:0000256" key="1">
    <source>
        <dbReference type="SAM" id="Phobius"/>
    </source>
</evidence>
<feature type="transmembrane region" description="Helical" evidence="1">
    <location>
        <begin position="20"/>
        <end position="37"/>
    </location>
</feature>
<keyword evidence="1" id="KW-1133">Transmembrane helix</keyword>
<sequence length="144" mass="17224">MKIAKINIMNIFRITKKNYLLISVYSLILIVFALYYYNFKQKLISNNKISVKYADSNNNIINKENKKKYQIIEDIQNNLKNIFDKQKPINHNNFKKMQKLKKYDFHKGEIVYGFTLDIDDNIKPFQEGIISEEYNQNRSNDLSI</sequence>
<accession>A0ABT9D412</accession>
<proteinExistence type="predicted"/>
<dbReference type="GO" id="GO:0008233">
    <property type="term" value="F:peptidase activity"/>
    <property type="evidence" value="ECO:0007669"/>
    <property type="project" value="UniProtKB-KW"/>
</dbReference>
<protein>
    <submittedName>
        <fullName evidence="2">Serine protease</fullName>
    </submittedName>
</protein>
<keyword evidence="1" id="KW-0472">Membrane</keyword>
<evidence type="ECO:0000313" key="3">
    <source>
        <dbReference type="Proteomes" id="UP001170683"/>
    </source>
</evidence>
<reference evidence="2 3" key="1">
    <citation type="journal article" date="2023" name="Int. J. Syst. Evol. Microbiol.">
        <title>The observation of taxonomic boundaries for the 16SrII and 16SrXXV phytoplasmas using genome-based delimitation.</title>
        <authorList>
            <person name="Rodrigues Jardim B."/>
            <person name="Tran-Nguyen L.T.T."/>
            <person name="Gambley C."/>
            <person name="Al-Sadi A.M."/>
            <person name="Al-Subhi A.M."/>
            <person name="Foissac X."/>
            <person name="Salar P."/>
            <person name="Cai H."/>
            <person name="Yang J.Y."/>
            <person name="Davis R."/>
            <person name="Jones L."/>
            <person name="Rodoni B."/>
            <person name="Constable F.E."/>
        </authorList>
    </citation>
    <scope>NUCLEOTIDE SEQUENCE [LARGE SCALE GENOMIC DNA]</scope>
    <source>
        <strain evidence="2">BAWM-225</strain>
    </source>
</reference>
<dbReference type="GO" id="GO:0006508">
    <property type="term" value="P:proteolysis"/>
    <property type="evidence" value="ECO:0007669"/>
    <property type="project" value="UniProtKB-KW"/>
</dbReference>
<comment type="caution">
    <text evidence="2">The sequence shown here is derived from an EMBL/GenBank/DDBJ whole genome shotgun (WGS) entry which is preliminary data.</text>
</comment>
<organism evidence="2 3">
    <name type="scientific">Candidatus Phytoplasma bonamiae</name>
    <dbReference type="NCBI Taxonomy" id="2982626"/>
    <lineage>
        <taxon>Bacteria</taxon>
        <taxon>Bacillati</taxon>
        <taxon>Mycoplasmatota</taxon>
        <taxon>Mollicutes</taxon>
        <taxon>Acholeplasmatales</taxon>
        <taxon>Acholeplasmataceae</taxon>
        <taxon>Candidatus Phytoplasma</taxon>
        <taxon>16SrII (Peanut WB group)</taxon>
    </lineage>
</organism>
<keyword evidence="2" id="KW-0645">Protease</keyword>